<comment type="caution">
    <text evidence="2">The sequence shown here is derived from an EMBL/GenBank/DDBJ whole genome shotgun (WGS) entry which is preliminary data.</text>
</comment>
<dbReference type="AlphaFoldDB" id="A0AAV5GJM1"/>
<keyword evidence="3" id="KW-1185">Reference proteome</keyword>
<dbReference type="EMBL" id="BQKY01000005">
    <property type="protein sequence ID" value="GJN89562.1"/>
    <property type="molecule type" value="Genomic_DNA"/>
</dbReference>
<feature type="compositionally biased region" description="Basic residues" evidence="1">
    <location>
        <begin position="1"/>
        <end position="10"/>
    </location>
</feature>
<dbReference type="Proteomes" id="UP001342314">
    <property type="component" value="Unassembled WGS sequence"/>
</dbReference>
<proteinExistence type="predicted"/>
<reference evidence="2 3" key="1">
    <citation type="submission" date="2021-12" db="EMBL/GenBank/DDBJ databases">
        <title>High titer production of polyol ester of fatty acids by Rhodotorula paludigena BS15 towards product separation-free biomass refinery.</title>
        <authorList>
            <person name="Mano J."/>
            <person name="Ono H."/>
            <person name="Tanaka T."/>
            <person name="Naito K."/>
            <person name="Sushida H."/>
            <person name="Ike M."/>
            <person name="Tokuyasu K."/>
            <person name="Kitaoka M."/>
        </authorList>
    </citation>
    <scope>NUCLEOTIDE SEQUENCE [LARGE SCALE GENOMIC DNA]</scope>
    <source>
        <strain evidence="2 3">BS15</strain>
    </source>
</reference>
<accession>A0AAV5GJM1</accession>
<feature type="region of interest" description="Disordered" evidence="1">
    <location>
        <begin position="1"/>
        <end position="78"/>
    </location>
</feature>
<name>A0AAV5GJM1_9BASI</name>
<evidence type="ECO:0000256" key="1">
    <source>
        <dbReference type="SAM" id="MobiDB-lite"/>
    </source>
</evidence>
<gene>
    <name evidence="2" type="ORF">Rhopal_002549-T1</name>
</gene>
<evidence type="ECO:0000313" key="2">
    <source>
        <dbReference type="EMBL" id="GJN89562.1"/>
    </source>
</evidence>
<feature type="compositionally biased region" description="Basic and acidic residues" evidence="1">
    <location>
        <begin position="43"/>
        <end position="78"/>
    </location>
</feature>
<sequence>MAKVINKKKVASSNGDSSTHTKKTKSSSNGGGGGKKRSAYQKLKTEELKASDPEMSGKDRQEEVRRLWKIDESNPNRE</sequence>
<evidence type="ECO:0000313" key="3">
    <source>
        <dbReference type="Proteomes" id="UP001342314"/>
    </source>
</evidence>
<protein>
    <submittedName>
        <fullName evidence="2">Uncharacterized protein</fullName>
    </submittedName>
</protein>
<organism evidence="2 3">
    <name type="scientific">Rhodotorula paludigena</name>
    <dbReference type="NCBI Taxonomy" id="86838"/>
    <lineage>
        <taxon>Eukaryota</taxon>
        <taxon>Fungi</taxon>
        <taxon>Dikarya</taxon>
        <taxon>Basidiomycota</taxon>
        <taxon>Pucciniomycotina</taxon>
        <taxon>Microbotryomycetes</taxon>
        <taxon>Sporidiobolales</taxon>
        <taxon>Sporidiobolaceae</taxon>
        <taxon>Rhodotorula</taxon>
    </lineage>
</organism>